<dbReference type="Proteomes" id="UP000663860">
    <property type="component" value="Unassembled WGS sequence"/>
</dbReference>
<accession>A0A813X6N5</accession>
<protein>
    <submittedName>
        <fullName evidence="2">Uncharacterized protein</fullName>
    </submittedName>
</protein>
<dbReference type="PANTHER" id="PTHR33820">
    <property type="entry name" value="COILED-COIL DOMAIN-CONTAINING PROTEIN 17"/>
    <property type="match status" value="1"/>
</dbReference>
<gene>
    <name evidence="2" type="ORF">IZO911_LOCUS10205</name>
</gene>
<dbReference type="AlphaFoldDB" id="A0A813X6N5"/>
<evidence type="ECO:0000256" key="1">
    <source>
        <dbReference type="SAM" id="Coils"/>
    </source>
</evidence>
<organism evidence="2">
    <name type="scientific">Adineta steineri</name>
    <dbReference type="NCBI Taxonomy" id="433720"/>
    <lineage>
        <taxon>Eukaryota</taxon>
        <taxon>Metazoa</taxon>
        <taxon>Spiralia</taxon>
        <taxon>Gnathifera</taxon>
        <taxon>Rotifera</taxon>
        <taxon>Eurotatoria</taxon>
        <taxon>Bdelloidea</taxon>
        <taxon>Adinetida</taxon>
        <taxon>Adinetidae</taxon>
        <taxon>Adineta</taxon>
    </lineage>
</organism>
<comment type="caution">
    <text evidence="2">The sequence shown here is derived from an EMBL/GenBank/DDBJ whole genome shotgun (WGS) entry which is preliminary data.</text>
</comment>
<proteinExistence type="predicted"/>
<evidence type="ECO:0000313" key="2">
    <source>
        <dbReference type="EMBL" id="CAF0862476.1"/>
    </source>
</evidence>
<dbReference type="InterPro" id="IPR038800">
    <property type="entry name" value="CCDC17"/>
</dbReference>
<keyword evidence="1" id="KW-0175">Coiled coil</keyword>
<dbReference type="PANTHER" id="PTHR33820:SF2">
    <property type="entry name" value="COILED-COIL DOMAIN-CONTAINING PROTEIN 17"/>
    <property type="match status" value="1"/>
</dbReference>
<reference evidence="2" key="1">
    <citation type="submission" date="2021-02" db="EMBL/GenBank/DDBJ databases">
        <authorList>
            <person name="Nowell W R."/>
        </authorList>
    </citation>
    <scope>NUCLEOTIDE SEQUENCE</scope>
</reference>
<sequence>MIYGWILKIENKSTKIRNFRQGYLYSGGHDATVLSRYGELEHKLRSDEGNPWLKGQPEPLRQARYQSIDHLSTESKEFQIANEENSRLKNELHDMYRKFSALDKRTRQLELTMGSNSTTNVNNYQRPYQSQMDVYSKSYSLPYENKTDPKYQPKSTFYSQSELPVRDNHNDQRRIYHQTSLPYSDKRLTPRQSPAINLLDSNMYRLHDTLAPQSYNPTGGFIIFFDFIINMPSTVQQCRLVTSLHHPKSGLGEPSLLEPVKCNQFVDERTGENMRIALIATKQPVLRCPPHQALTVIIEVQTSTDKQAPREQLQTSALAKLALFDDKNRLASVQTSTDKQAPREQLQTSALAKLALFDDKNRLASGRWKVPLKLPSFNISESLAVIGLRPSYENAELYYRLVNSQDGDEQANTPLTPNLRNLYAYPLQVSLLTII</sequence>
<feature type="coiled-coil region" evidence="1">
    <location>
        <begin position="71"/>
        <end position="98"/>
    </location>
</feature>
<name>A0A813X6N5_9BILA</name>
<dbReference type="EMBL" id="CAJNOE010000073">
    <property type="protein sequence ID" value="CAF0862476.1"/>
    <property type="molecule type" value="Genomic_DNA"/>
</dbReference>